<dbReference type="InterPro" id="IPR000524">
    <property type="entry name" value="Tscrpt_reg_HTH_GntR"/>
</dbReference>
<name>A0A2Y9CAV8_9FIRM</name>
<dbReference type="GO" id="GO:0003677">
    <property type="term" value="F:DNA binding"/>
    <property type="evidence" value="ECO:0007669"/>
    <property type="project" value="UniProtKB-KW"/>
</dbReference>
<dbReference type="Proteomes" id="UP000245845">
    <property type="component" value="Unassembled WGS sequence"/>
</dbReference>
<evidence type="ECO:0000313" key="5">
    <source>
        <dbReference type="EMBL" id="PWJ17069.1"/>
    </source>
</evidence>
<dbReference type="SMART" id="SM00345">
    <property type="entry name" value="HTH_GNTR"/>
    <property type="match status" value="1"/>
</dbReference>
<dbReference type="InterPro" id="IPR036390">
    <property type="entry name" value="WH_DNA-bd_sf"/>
</dbReference>
<evidence type="ECO:0000256" key="2">
    <source>
        <dbReference type="ARBA" id="ARBA00023125"/>
    </source>
</evidence>
<dbReference type="PRINTS" id="PR00035">
    <property type="entry name" value="HTHGNTR"/>
</dbReference>
<dbReference type="Gene3D" id="1.10.10.10">
    <property type="entry name" value="Winged helix-like DNA-binding domain superfamily/Winged helix DNA-binding domain"/>
    <property type="match status" value="1"/>
</dbReference>
<evidence type="ECO:0000259" key="4">
    <source>
        <dbReference type="PROSITE" id="PS50949"/>
    </source>
</evidence>
<evidence type="ECO:0000313" key="6">
    <source>
        <dbReference type="Proteomes" id="UP000245845"/>
    </source>
</evidence>
<dbReference type="Pfam" id="PF00392">
    <property type="entry name" value="GntR"/>
    <property type="match status" value="1"/>
</dbReference>
<dbReference type="PANTHER" id="PTHR43537">
    <property type="entry name" value="TRANSCRIPTIONAL REGULATOR, GNTR FAMILY"/>
    <property type="match status" value="1"/>
</dbReference>
<dbReference type="Gene3D" id="1.20.120.530">
    <property type="entry name" value="GntR ligand-binding domain-like"/>
    <property type="match status" value="1"/>
</dbReference>
<keyword evidence="1" id="KW-0805">Transcription regulation</keyword>
<evidence type="ECO:0000256" key="1">
    <source>
        <dbReference type="ARBA" id="ARBA00023015"/>
    </source>
</evidence>
<dbReference type="GO" id="GO:0003700">
    <property type="term" value="F:DNA-binding transcription factor activity"/>
    <property type="evidence" value="ECO:0007669"/>
    <property type="project" value="InterPro"/>
</dbReference>
<gene>
    <name evidence="5" type="ORF">A8806_12910</name>
</gene>
<dbReference type="SUPFAM" id="SSF46785">
    <property type="entry name" value="Winged helix' DNA-binding domain"/>
    <property type="match status" value="1"/>
</dbReference>
<protein>
    <submittedName>
        <fullName evidence="5">DNA-binding FadR family transcriptional regulator</fullName>
    </submittedName>
</protein>
<dbReference type="EMBL" id="QGDL01000029">
    <property type="protein sequence ID" value="PWJ17069.1"/>
    <property type="molecule type" value="Genomic_DNA"/>
</dbReference>
<dbReference type="InterPro" id="IPR011711">
    <property type="entry name" value="GntR_C"/>
</dbReference>
<dbReference type="AlphaFoldDB" id="A0A2Y9CAV8"/>
<accession>A0A2Y9CAV8</accession>
<proteinExistence type="predicted"/>
<keyword evidence="6" id="KW-1185">Reference proteome</keyword>
<dbReference type="Pfam" id="PF07729">
    <property type="entry name" value="FCD"/>
    <property type="match status" value="1"/>
</dbReference>
<dbReference type="PANTHER" id="PTHR43537:SF5">
    <property type="entry name" value="UXU OPERON TRANSCRIPTIONAL REGULATOR"/>
    <property type="match status" value="1"/>
</dbReference>
<dbReference type="InterPro" id="IPR008920">
    <property type="entry name" value="TF_FadR/GntR_C"/>
</dbReference>
<dbReference type="RefSeq" id="WP_181368883.1">
    <property type="nucleotide sequence ID" value="NZ_BAAACK010000017.1"/>
</dbReference>
<feature type="domain" description="HTH gntR-type" evidence="4">
    <location>
        <begin position="11"/>
        <end position="79"/>
    </location>
</feature>
<organism evidence="5 6">
    <name type="scientific">Faecalicatena orotica</name>
    <dbReference type="NCBI Taxonomy" id="1544"/>
    <lineage>
        <taxon>Bacteria</taxon>
        <taxon>Bacillati</taxon>
        <taxon>Bacillota</taxon>
        <taxon>Clostridia</taxon>
        <taxon>Lachnospirales</taxon>
        <taxon>Lachnospiraceae</taxon>
        <taxon>Faecalicatena</taxon>
    </lineage>
</organism>
<reference evidence="5 6" key="1">
    <citation type="submission" date="2018-05" db="EMBL/GenBank/DDBJ databases">
        <title>The Hungate 1000. A catalogue of reference genomes from the rumen microbiome.</title>
        <authorList>
            <person name="Kelly W."/>
        </authorList>
    </citation>
    <scope>NUCLEOTIDE SEQUENCE [LARGE SCALE GENOMIC DNA]</scope>
    <source>
        <strain evidence="5 6">NLAE-zl-C242</strain>
    </source>
</reference>
<comment type="caution">
    <text evidence="5">The sequence shown here is derived from an EMBL/GenBank/DDBJ whole genome shotgun (WGS) entry which is preliminary data.</text>
</comment>
<dbReference type="InterPro" id="IPR036388">
    <property type="entry name" value="WH-like_DNA-bd_sf"/>
</dbReference>
<keyword evidence="2 5" id="KW-0238">DNA-binding</keyword>
<sequence length="230" mass="26389">MLTPIKKTGKQVLYIQIADSIMEYIKDKKLVVGDKLPSERVLSESLKISRNSVREALRFLETQGVITVHTGIGSFIACDCSARSVYLQFTQLNYQETLEIKIALEILLASKVVDTITEEQLTALDLLIADMDSEGTSGTLFHETDLRFHKYLYELSPNATLKNMISDMTDTLDNYWSMSGGFPEDNKSIEFHRNIVRGLHDKDFAFIQESYKDMLEYDIELFQKHIKDQE</sequence>
<dbReference type="SUPFAM" id="SSF48008">
    <property type="entry name" value="GntR ligand-binding domain-like"/>
    <property type="match status" value="1"/>
</dbReference>
<evidence type="ECO:0000256" key="3">
    <source>
        <dbReference type="ARBA" id="ARBA00023163"/>
    </source>
</evidence>
<keyword evidence="3" id="KW-0804">Transcription</keyword>
<dbReference type="CDD" id="cd07377">
    <property type="entry name" value="WHTH_GntR"/>
    <property type="match status" value="1"/>
</dbReference>
<dbReference type="PROSITE" id="PS50949">
    <property type="entry name" value="HTH_GNTR"/>
    <property type="match status" value="1"/>
</dbReference>